<dbReference type="NCBIfam" id="NF008094">
    <property type="entry name" value="PRK10836.1"/>
    <property type="match status" value="1"/>
</dbReference>
<feature type="transmembrane region" description="Helical" evidence="8">
    <location>
        <begin position="62"/>
        <end position="79"/>
    </location>
</feature>
<feature type="transmembrane region" description="Helical" evidence="8">
    <location>
        <begin position="257"/>
        <end position="278"/>
    </location>
</feature>
<reference evidence="10 11" key="1">
    <citation type="submission" date="2021-05" db="EMBL/GenBank/DDBJ databases">
        <title>Novel Bacillus species.</title>
        <authorList>
            <person name="Liu G."/>
        </authorList>
    </citation>
    <scope>NUCLEOTIDE SEQUENCE [LARGE SCALE GENOMIC DNA]</scope>
    <source>
        <strain evidence="10 11">FJAT-49705</strain>
    </source>
</reference>
<keyword evidence="5 8" id="KW-1133">Transmembrane helix</keyword>
<evidence type="ECO:0000259" key="9">
    <source>
        <dbReference type="Pfam" id="PF00324"/>
    </source>
</evidence>
<dbReference type="EMBL" id="JAGYPM010000008">
    <property type="protein sequence ID" value="MBS4193094.1"/>
    <property type="molecule type" value="Genomic_DNA"/>
</dbReference>
<dbReference type="PROSITE" id="PS00218">
    <property type="entry name" value="AMINO_ACID_PERMEASE_1"/>
    <property type="match status" value="1"/>
</dbReference>
<feature type="transmembrane region" description="Helical" evidence="8">
    <location>
        <begin position="174"/>
        <end position="195"/>
    </location>
</feature>
<proteinExistence type="predicted"/>
<evidence type="ECO:0000313" key="10">
    <source>
        <dbReference type="EMBL" id="MBS4193094.1"/>
    </source>
</evidence>
<feature type="region of interest" description="Disordered" evidence="7">
    <location>
        <begin position="1"/>
        <end position="25"/>
    </location>
</feature>
<evidence type="ECO:0000313" key="11">
    <source>
        <dbReference type="Proteomes" id="UP000681027"/>
    </source>
</evidence>
<name>A0ABS5P096_9BACI</name>
<dbReference type="Proteomes" id="UP000681027">
    <property type="component" value="Unassembled WGS sequence"/>
</dbReference>
<sequence length="500" mass="54438">MEAIRSYKGRENNQKNQNNNEGGENIKRNLKARHMTMIAIGGSIGTGLFLATGASIQTAGPGGALIAYGAIGIMVYFLMTSLGEMATLMPISGSFSTYASRFVDPALGFALGWNYWFNWAVTLAVEIVASAIIMKFWFPEVPSIIWSALFLGLIFLLNALSVKSYGESEYWFALVKVVTIIVFIGVGVLTIFGILGGEFIGFKNFTLGDAPINGGLLSILSIFFIAGFSFQGTELVGIAAGESEDPEKNVPKAIRQVFWRILLFYIAAIAVIGLIIPYTSPDLLGGDVDNIGVSPFTLVFEKVGIAFAASVMNAVILTSVLSAGTSGLYASTRMLWAMARDGQAPKFLQNVNNRGIPMNALVMTTIIGGLAFLTSIFGDKVYTWLLNASGLTGFITWVGIAVSHYRFRKAYIAQGRDINDLKFRAKWFPIGPILAFAMCVFVILGQNYQAFLTSEIDWYGVAVSYIGLPIFLALWLGYKLVHKTKYVPLEECSFEDTSSK</sequence>
<evidence type="ECO:0000256" key="1">
    <source>
        <dbReference type="ARBA" id="ARBA00004141"/>
    </source>
</evidence>
<keyword evidence="4" id="KW-0029">Amino-acid transport</keyword>
<feature type="compositionally biased region" description="Low complexity" evidence="7">
    <location>
        <begin position="14"/>
        <end position="23"/>
    </location>
</feature>
<evidence type="ECO:0000256" key="4">
    <source>
        <dbReference type="ARBA" id="ARBA00022970"/>
    </source>
</evidence>
<feature type="domain" description="Amino acid permease/ SLC12A" evidence="9">
    <location>
        <begin position="34"/>
        <end position="485"/>
    </location>
</feature>
<dbReference type="Pfam" id="PF00324">
    <property type="entry name" value="AA_permease"/>
    <property type="match status" value="1"/>
</dbReference>
<feature type="transmembrane region" description="Helical" evidence="8">
    <location>
        <begin position="305"/>
        <end position="330"/>
    </location>
</feature>
<dbReference type="Gene3D" id="1.20.1740.10">
    <property type="entry name" value="Amino acid/polyamine transporter I"/>
    <property type="match status" value="1"/>
</dbReference>
<feature type="transmembrane region" description="Helical" evidence="8">
    <location>
        <begin position="215"/>
        <end position="236"/>
    </location>
</feature>
<keyword evidence="6 8" id="KW-0472">Membrane</keyword>
<dbReference type="PANTHER" id="PTHR43341">
    <property type="entry name" value="AMINO ACID PERMEASE"/>
    <property type="match status" value="1"/>
</dbReference>
<dbReference type="InterPro" id="IPR004840">
    <property type="entry name" value="Amino_acid_permease_CS"/>
</dbReference>
<evidence type="ECO:0000256" key="8">
    <source>
        <dbReference type="SAM" id="Phobius"/>
    </source>
</evidence>
<dbReference type="PANTHER" id="PTHR43341:SF1">
    <property type="entry name" value="GENERAL AMINO-ACID PERMEASE GAP1"/>
    <property type="match status" value="1"/>
</dbReference>
<comment type="subcellular location">
    <subcellularLocation>
        <location evidence="1">Membrane</location>
        <topology evidence="1">Multi-pass membrane protein</topology>
    </subcellularLocation>
</comment>
<evidence type="ECO:0000256" key="5">
    <source>
        <dbReference type="ARBA" id="ARBA00022989"/>
    </source>
</evidence>
<evidence type="ECO:0000256" key="6">
    <source>
        <dbReference type="ARBA" id="ARBA00023136"/>
    </source>
</evidence>
<keyword evidence="3 8" id="KW-0812">Transmembrane</keyword>
<feature type="transmembrane region" description="Helical" evidence="8">
    <location>
        <begin position="384"/>
        <end position="407"/>
    </location>
</feature>
<feature type="transmembrane region" description="Helical" evidence="8">
    <location>
        <begin position="427"/>
        <end position="446"/>
    </location>
</feature>
<feature type="transmembrane region" description="Helical" evidence="8">
    <location>
        <begin position="144"/>
        <end position="162"/>
    </location>
</feature>
<evidence type="ECO:0000256" key="2">
    <source>
        <dbReference type="ARBA" id="ARBA00022448"/>
    </source>
</evidence>
<protein>
    <submittedName>
        <fullName evidence="10">Amino acid permease</fullName>
    </submittedName>
</protein>
<comment type="caution">
    <text evidence="10">The sequence shown here is derived from an EMBL/GenBank/DDBJ whole genome shotgun (WGS) entry which is preliminary data.</text>
</comment>
<feature type="transmembrane region" description="Helical" evidence="8">
    <location>
        <begin position="37"/>
        <end position="56"/>
    </location>
</feature>
<keyword evidence="2" id="KW-0813">Transport</keyword>
<evidence type="ECO:0000256" key="3">
    <source>
        <dbReference type="ARBA" id="ARBA00022692"/>
    </source>
</evidence>
<feature type="transmembrane region" description="Helical" evidence="8">
    <location>
        <begin position="116"/>
        <end position="138"/>
    </location>
</feature>
<organism evidence="10 11">
    <name type="scientific">Cytobacillus citreus</name>
    <dbReference type="NCBI Taxonomy" id="2833586"/>
    <lineage>
        <taxon>Bacteria</taxon>
        <taxon>Bacillati</taxon>
        <taxon>Bacillota</taxon>
        <taxon>Bacilli</taxon>
        <taxon>Bacillales</taxon>
        <taxon>Bacillaceae</taxon>
        <taxon>Cytobacillus</taxon>
    </lineage>
</organism>
<dbReference type="InterPro" id="IPR004841">
    <property type="entry name" value="AA-permease/SLC12A_dom"/>
</dbReference>
<evidence type="ECO:0000256" key="7">
    <source>
        <dbReference type="SAM" id="MobiDB-lite"/>
    </source>
</evidence>
<dbReference type="InterPro" id="IPR050524">
    <property type="entry name" value="APC_YAT"/>
</dbReference>
<accession>A0ABS5P096</accession>
<dbReference type="RefSeq" id="WP_213104533.1">
    <property type="nucleotide sequence ID" value="NZ_JAGYPM010000008.1"/>
</dbReference>
<dbReference type="PIRSF" id="PIRSF006060">
    <property type="entry name" value="AA_transporter"/>
    <property type="match status" value="1"/>
</dbReference>
<gene>
    <name evidence="10" type="ORF">KHA94_23590</name>
</gene>
<feature type="transmembrane region" description="Helical" evidence="8">
    <location>
        <begin position="458"/>
        <end position="478"/>
    </location>
</feature>
<keyword evidence="11" id="KW-1185">Reference proteome</keyword>
<feature type="transmembrane region" description="Helical" evidence="8">
    <location>
        <begin position="356"/>
        <end position="378"/>
    </location>
</feature>